<dbReference type="InterPro" id="IPR011006">
    <property type="entry name" value="CheY-like_superfamily"/>
</dbReference>
<dbReference type="InterPro" id="IPR001789">
    <property type="entry name" value="Sig_transdc_resp-reg_receiver"/>
</dbReference>
<keyword evidence="1 5" id="KW-0597">Phosphoprotein</keyword>
<keyword evidence="2" id="KW-0805">Transcription regulation</keyword>
<dbReference type="PANTHER" id="PTHR43214:SF24">
    <property type="entry name" value="TRANSCRIPTIONAL REGULATORY PROTEIN NARL-RELATED"/>
    <property type="match status" value="1"/>
</dbReference>
<dbReference type="PROSITE" id="PS00622">
    <property type="entry name" value="HTH_LUXR_1"/>
    <property type="match status" value="1"/>
</dbReference>
<dbReference type="SUPFAM" id="SSF52172">
    <property type="entry name" value="CheY-like"/>
    <property type="match status" value="1"/>
</dbReference>
<evidence type="ECO:0000313" key="6">
    <source>
        <dbReference type="EMBL" id="VFA84360.1"/>
    </source>
</evidence>
<dbReference type="Pfam" id="PF00196">
    <property type="entry name" value="GerE"/>
    <property type="match status" value="1"/>
</dbReference>
<dbReference type="GO" id="GO:0006355">
    <property type="term" value="P:regulation of DNA-templated transcription"/>
    <property type="evidence" value="ECO:0007669"/>
    <property type="project" value="InterPro"/>
</dbReference>
<dbReference type="PROSITE" id="PS50043">
    <property type="entry name" value="HTH_LUXR_2"/>
    <property type="match status" value="1"/>
</dbReference>
<keyword evidence="4" id="KW-0804">Transcription</keyword>
<protein>
    <submittedName>
        <fullName evidence="6">Transcriptional regulatory protein devR (DosR)</fullName>
    </submittedName>
</protein>
<dbReference type="SMART" id="SM00421">
    <property type="entry name" value="HTH_LUXR"/>
    <property type="match status" value="1"/>
</dbReference>
<reference evidence="6" key="1">
    <citation type="submission" date="2019-02" db="EMBL/GenBank/DDBJ databases">
        <authorList>
            <consortium name="Pathogen Informatics"/>
        </authorList>
    </citation>
    <scope>NUCLEOTIDE SEQUENCE</scope>
    <source>
        <strain evidence="6">3012STDY6733949</strain>
    </source>
</reference>
<gene>
    <name evidence="6" type="primary">devR_4</name>
    <name evidence="6" type="ORF">NCTC1935_02189</name>
</gene>
<dbReference type="PRINTS" id="PR00038">
    <property type="entry name" value="HTHLUXR"/>
</dbReference>
<evidence type="ECO:0000256" key="4">
    <source>
        <dbReference type="ARBA" id="ARBA00023163"/>
    </source>
</evidence>
<dbReference type="EMBL" id="CAACYE010000005">
    <property type="protein sequence ID" value="VFA84360.1"/>
    <property type="molecule type" value="Genomic_DNA"/>
</dbReference>
<keyword evidence="3" id="KW-0238">DNA-binding</keyword>
<dbReference type="PANTHER" id="PTHR43214">
    <property type="entry name" value="TWO-COMPONENT RESPONSE REGULATOR"/>
    <property type="match status" value="1"/>
</dbReference>
<dbReference type="Gene3D" id="3.40.50.2300">
    <property type="match status" value="1"/>
</dbReference>
<feature type="modified residue" description="4-aspartylphosphate" evidence="5">
    <location>
        <position position="53"/>
    </location>
</feature>
<dbReference type="InterPro" id="IPR000792">
    <property type="entry name" value="Tscrpt_reg_LuxR_C"/>
</dbReference>
<dbReference type="RefSeq" id="WP_098083865.1">
    <property type="nucleotide sequence ID" value="NZ_CAACYE020000001.1"/>
</dbReference>
<name>A0A449GFM6_NOCFR</name>
<dbReference type="PROSITE" id="PS50110">
    <property type="entry name" value="RESPONSE_REGULATORY"/>
    <property type="match status" value="1"/>
</dbReference>
<dbReference type="InterPro" id="IPR039420">
    <property type="entry name" value="WalR-like"/>
</dbReference>
<dbReference type="CDD" id="cd06170">
    <property type="entry name" value="LuxR_C_like"/>
    <property type="match status" value="1"/>
</dbReference>
<evidence type="ECO:0000256" key="5">
    <source>
        <dbReference type="PROSITE-ProRule" id="PRU00169"/>
    </source>
</evidence>
<proteinExistence type="predicted"/>
<sequence>MIRVIIVDDEALVRSGFELILGAAPDIEVVGTSSGGGALALIAAQAPDVVLLDIRMPDVDGLTVLHEVRAMSAPPVVAMLTTFDTDEYVVTALRSGAAGFLLKDTEPGQLPQVVRTLAAGGVVMSPKAAATLLHQDNALSRLAATDDEVARLDRLTERERDVLVLLAEGLSNADIGQRIFLSVGTVKDHVSAILAKLRVASRVQAALVAQRAGLLTDRHDD</sequence>
<dbReference type="Pfam" id="PF00072">
    <property type="entry name" value="Response_reg"/>
    <property type="match status" value="1"/>
</dbReference>
<dbReference type="InterPro" id="IPR058245">
    <property type="entry name" value="NreC/VraR/RcsB-like_REC"/>
</dbReference>
<organism evidence="6">
    <name type="scientific">Nocardia farcinica</name>
    <dbReference type="NCBI Taxonomy" id="37329"/>
    <lineage>
        <taxon>Bacteria</taxon>
        <taxon>Bacillati</taxon>
        <taxon>Actinomycetota</taxon>
        <taxon>Actinomycetes</taxon>
        <taxon>Mycobacteriales</taxon>
        <taxon>Nocardiaceae</taxon>
        <taxon>Nocardia</taxon>
    </lineage>
</organism>
<dbReference type="AlphaFoldDB" id="A0A449GFM6"/>
<dbReference type="GO" id="GO:0003677">
    <property type="term" value="F:DNA binding"/>
    <property type="evidence" value="ECO:0007669"/>
    <property type="project" value="UniProtKB-KW"/>
</dbReference>
<dbReference type="SMART" id="SM00448">
    <property type="entry name" value="REC"/>
    <property type="match status" value="1"/>
</dbReference>
<evidence type="ECO:0000256" key="3">
    <source>
        <dbReference type="ARBA" id="ARBA00023125"/>
    </source>
</evidence>
<dbReference type="CDD" id="cd17535">
    <property type="entry name" value="REC_NarL-like"/>
    <property type="match status" value="1"/>
</dbReference>
<evidence type="ECO:0000256" key="2">
    <source>
        <dbReference type="ARBA" id="ARBA00023015"/>
    </source>
</evidence>
<dbReference type="GO" id="GO:0000160">
    <property type="term" value="P:phosphorelay signal transduction system"/>
    <property type="evidence" value="ECO:0007669"/>
    <property type="project" value="InterPro"/>
</dbReference>
<evidence type="ECO:0000256" key="1">
    <source>
        <dbReference type="ARBA" id="ARBA00022553"/>
    </source>
</evidence>
<accession>A0A449GFM6</accession>